<accession>A0A8B3S6N1</accession>
<dbReference type="AlphaFoldDB" id="A0A8B3S6N1"/>
<organism evidence="1 2">
    <name type="scientific">Candidatus Argoarchaeum ethanivorans</name>
    <dbReference type="NCBI Taxonomy" id="2608793"/>
    <lineage>
        <taxon>Archaea</taxon>
        <taxon>Methanobacteriati</taxon>
        <taxon>Methanobacteriota</taxon>
        <taxon>Stenosarchaea group</taxon>
        <taxon>Methanomicrobia</taxon>
        <taxon>Methanosarcinales</taxon>
        <taxon>Methanosarcinales incertae sedis</taxon>
        <taxon>GOM Arc I cluster</taxon>
        <taxon>Candidatus Argoarchaeum</taxon>
    </lineage>
</organism>
<dbReference type="Proteomes" id="UP000291831">
    <property type="component" value="Unassembled WGS sequence"/>
</dbReference>
<reference evidence="2" key="1">
    <citation type="submission" date="2019-01" db="EMBL/GenBank/DDBJ databases">
        <title>Anaerobic oxidation of ethane by archaea from a marine hydrocarbon seep.</title>
        <authorList>
            <person name="Musat F."/>
        </authorList>
    </citation>
    <scope>NUCLEOTIDE SEQUENCE [LARGE SCALE GENOMIC DNA]</scope>
</reference>
<proteinExistence type="predicted"/>
<sequence>MPVNINPILPLSYNLADGKKKYVLFCGAGVSKDAGIPTGWDILLETLKLIRTQEEEGESKECTGKEMETYYEENFKDSTYSEIIESLFPSREEQREFLERLFENKVPGKTHKLISDWVKAGLIRFIITTNFDSSIEHSLDDAGLRGKYSVITDGEQVLASKPWHLVENCRIYKVHGTIEQGQIRNTKRDLEKLDDGLEKDFLDIIERHGVIVLGYAGNKDDVAVMDCFNRRRFKGYTLYWTVHDNQSSDNVKENNNVKELVERQDGRFIDIQSASDFLEEVLNRVEIARRGTEQTSEAVAQVRFKNLITSSSDIEIRQTIDEERRKLKKYFGNILDEVDEGNYESLWDGYLKIFNYSLNFLSLVAQVIKYQNKYWERILPLFEEIQSLNKNQSQHGKEGLVNYYFFTLLEITGGILLENNAFKLLRSLLAVKRLNYTKDGMEPILDWDTYARFIEVKNEEEAKEKGSEWIVPHMHYLCQLIESQEIPFEYDLRERIIDVDLLYFVYSVIHPMGRYSYYWSPESSVYLRGYSSKLFKGIKYDESFGTAVANELFNISYEELVEKLGEAKGIFNTEVIGKFHTPRVGNPFEDF</sequence>
<evidence type="ECO:0008006" key="3">
    <source>
        <dbReference type="Google" id="ProtNLM"/>
    </source>
</evidence>
<dbReference type="Pfam" id="PF13289">
    <property type="entry name" value="SIR2_2"/>
    <property type="match status" value="1"/>
</dbReference>
<comment type="caution">
    <text evidence="1">The sequence shown here is derived from an EMBL/GenBank/DDBJ whole genome shotgun (WGS) entry which is preliminary data.</text>
</comment>
<evidence type="ECO:0000313" key="2">
    <source>
        <dbReference type="Proteomes" id="UP000291831"/>
    </source>
</evidence>
<name>A0A8B3S6N1_9EURY</name>
<gene>
    <name evidence="1" type="ORF">AEth_00374</name>
</gene>
<dbReference type="EMBL" id="RPGO01000005">
    <property type="protein sequence ID" value="RZB32696.1"/>
    <property type="molecule type" value="Genomic_DNA"/>
</dbReference>
<dbReference type="SUPFAM" id="SSF52467">
    <property type="entry name" value="DHS-like NAD/FAD-binding domain"/>
    <property type="match status" value="1"/>
</dbReference>
<dbReference type="Gene3D" id="3.40.50.1220">
    <property type="entry name" value="TPP-binding domain"/>
    <property type="match status" value="1"/>
</dbReference>
<dbReference type="InterPro" id="IPR029035">
    <property type="entry name" value="DHS-like_NAD/FAD-binding_dom"/>
</dbReference>
<evidence type="ECO:0000313" key="1">
    <source>
        <dbReference type="EMBL" id="RZB32696.1"/>
    </source>
</evidence>
<protein>
    <recommendedName>
        <fullName evidence="3">SIR2-like domain-containing protein</fullName>
    </recommendedName>
</protein>